<sequence>HRTLTLGSIRLTKKGHPFQYIGRKREGKTRAAGETRKEIFNNKSKVEEFWIVGFENIHNFKILLFLLFLVIYFMTLSANIMVISMVSMFRYIDSPMYFFLGHLSFNDMIIATNIVPEMLYIILKEGSTISFAGCFTQIYFFSQSVVTECLLLTVMSYDRYLAICNPLRYSSVMDLKLCGSLVALSWGFGLLVALPHIIILSQMTFCGLKVVHHFFCDMIPVLKLSCTGSLVNEILTMVLSVPVIFVPIIFIKVTYINIFLVIIRISTTTGKQKAFSTCSSHLTVVCLYYGTLVFNYLFPSKGEYLGTQKLISVLYSIATPLLNPIIYSPCKAGKPVQ</sequence>
<keyword evidence="2 14" id="KW-1003">Cell membrane</keyword>
<evidence type="ECO:0000313" key="17">
    <source>
        <dbReference type="Proteomes" id="UP001295444"/>
    </source>
</evidence>
<dbReference type="GO" id="GO:0004930">
    <property type="term" value="F:G protein-coupled receptor activity"/>
    <property type="evidence" value="ECO:0007669"/>
    <property type="project" value="UniProtKB-KW"/>
</dbReference>
<keyword evidence="6 14" id="KW-1133">Transmembrane helix</keyword>
<evidence type="ECO:0000313" key="16">
    <source>
        <dbReference type="EMBL" id="CAH2272503.1"/>
    </source>
</evidence>
<feature type="transmembrane region" description="Helical" evidence="14">
    <location>
        <begin position="98"/>
        <end position="123"/>
    </location>
</feature>
<dbReference type="Proteomes" id="UP001295444">
    <property type="component" value="Chromosome 03"/>
</dbReference>
<keyword evidence="12 13" id="KW-0807">Transducer</keyword>
<dbReference type="GO" id="GO:0005886">
    <property type="term" value="C:plasma membrane"/>
    <property type="evidence" value="ECO:0007669"/>
    <property type="project" value="UniProtKB-SubCell"/>
</dbReference>
<evidence type="ECO:0000256" key="2">
    <source>
        <dbReference type="ARBA" id="ARBA00022475"/>
    </source>
</evidence>
<protein>
    <recommendedName>
        <fullName evidence="14">Olfactory receptor</fullName>
    </recommendedName>
</protein>
<dbReference type="PROSITE" id="PS00237">
    <property type="entry name" value="G_PROTEIN_RECEP_F1_1"/>
    <property type="match status" value="1"/>
</dbReference>
<proteinExistence type="inferred from homology"/>
<dbReference type="InterPro" id="IPR017452">
    <property type="entry name" value="GPCR_Rhodpsn_7TM"/>
</dbReference>
<feature type="non-terminal residue" evidence="16">
    <location>
        <position position="337"/>
    </location>
</feature>
<dbReference type="PRINTS" id="PR00237">
    <property type="entry name" value="GPCRRHODOPSN"/>
</dbReference>
<evidence type="ECO:0000256" key="3">
    <source>
        <dbReference type="ARBA" id="ARBA00022606"/>
    </source>
</evidence>
<dbReference type="PROSITE" id="PS50262">
    <property type="entry name" value="G_PROTEIN_RECEP_F1_2"/>
    <property type="match status" value="1"/>
</dbReference>
<evidence type="ECO:0000256" key="13">
    <source>
        <dbReference type="RuleBase" id="RU000688"/>
    </source>
</evidence>
<keyword evidence="17" id="KW-1185">Reference proteome</keyword>
<feature type="transmembrane region" description="Helical" evidence="14">
    <location>
        <begin position="274"/>
        <end position="298"/>
    </location>
</feature>
<evidence type="ECO:0000259" key="15">
    <source>
        <dbReference type="PROSITE" id="PS50262"/>
    </source>
</evidence>
<dbReference type="InterPro" id="IPR050939">
    <property type="entry name" value="Olfactory_GPCR1"/>
</dbReference>
<dbReference type="EMBL" id="OW240914">
    <property type="protein sequence ID" value="CAH2272503.1"/>
    <property type="molecule type" value="Genomic_DNA"/>
</dbReference>
<keyword evidence="5 14" id="KW-0552">Olfaction</keyword>
<evidence type="ECO:0000256" key="1">
    <source>
        <dbReference type="ARBA" id="ARBA00004651"/>
    </source>
</evidence>
<keyword evidence="7 13" id="KW-0297">G-protein coupled receptor</keyword>
<evidence type="ECO:0000256" key="11">
    <source>
        <dbReference type="ARBA" id="ARBA00023180"/>
    </source>
</evidence>
<evidence type="ECO:0000256" key="10">
    <source>
        <dbReference type="ARBA" id="ARBA00023170"/>
    </source>
</evidence>
<reference evidence="16" key="1">
    <citation type="submission" date="2022-03" db="EMBL/GenBank/DDBJ databases">
        <authorList>
            <person name="Alioto T."/>
            <person name="Alioto T."/>
            <person name="Gomez Garrido J."/>
        </authorList>
    </citation>
    <scope>NUCLEOTIDE SEQUENCE</scope>
</reference>
<dbReference type="PANTHER" id="PTHR24242:SF253">
    <property type="entry name" value="OLFACTORY RECEPTOR-RELATED"/>
    <property type="match status" value="1"/>
</dbReference>
<accession>A0AAD1RIU1</accession>
<evidence type="ECO:0000256" key="14">
    <source>
        <dbReference type="RuleBase" id="RU363047"/>
    </source>
</evidence>
<evidence type="ECO:0000256" key="12">
    <source>
        <dbReference type="ARBA" id="ARBA00023224"/>
    </source>
</evidence>
<dbReference type="GO" id="GO:0004984">
    <property type="term" value="F:olfactory receptor activity"/>
    <property type="evidence" value="ECO:0007669"/>
    <property type="project" value="InterPro"/>
</dbReference>
<feature type="transmembrane region" description="Helical" evidence="14">
    <location>
        <begin position="175"/>
        <end position="199"/>
    </location>
</feature>
<dbReference type="SUPFAM" id="SSF81321">
    <property type="entry name" value="Family A G protein-coupled receptor-like"/>
    <property type="match status" value="1"/>
</dbReference>
<dbReference type="InterPro" id="IPR000276">
    <property type="entry name" value="GPCR_Rhodpsn"/>
</dbReference>
<dbReference type="Pfam" id="PF13853">
    <property type="entry name" value="7tm_4"/>
    <property type="match status" value="1"/>
</dbReference>
<feature type="transmembrane region" description="Helical" evidence="14">
    <location>
        <begin position="62"/>
        <end position="86"/>
    </location>
</feature>
<feature type="domain" description="G-protein coupled receptors family 1 profile" evidence="15">
    <location>
        <begin position="78"/>
        <end position="327"/>
    </location>
</feature>
<feature type="transmembrane region" description="Helical" evidence="14">
    <location>
        <begin position="310"/>
        <end position="327"/>
    </location>
</feature>
<keyword evidence="4 13" id="KW-0812">Transmembrane</keyword>
<dbReference type="Gene3D" id="1.20.1070.10">
    <property type="entry name" value="Rhodopsin 7-helix transmembrane proteins"/>
    <property type="match status" value="1"/>
</dbReference>
<name>A0AAD1RIU1_PELCU</name>
<dbReference type="FunFam" id="1.20.1070.10:FF:000010">
    <property type="entry name" value="Olfactory receptor"/>
    <property type="match status" value="1"/>
</dbReference>
<evidence type="ECO:0000256" key="9">
    <source>
        <dbReference type="ARBA" id="ARBA00023157"/>
    </source>
</evidence>
<keyword evidence="10 13" id="KW-0675">Receptor</keyword>
<keyword evidence="9" id="KW-1015">Disulfide bond</keyword>
<dbReference type="AlphaFoldDB" id="A0AAD1RIU1"/>
<evidence type="ECO:0000256" key="7">
    <source>
        <dbReference type="ARBA" id="ARBA00023040"/>
    </source>
</evidence>
<gene>
    <name evidence="16" type="ORF">PECUL_23A008925</name>
</gene>
<comment type="similarity">
    <text evidence="13">Belongs to the G-protein coupled receptor 1 family.</text>
</comment>
<keyword evidence="3 14" id="KW-0716">Sensory transduction</keyword>
<evidence type="ECO:0000256" key="5">
    <source>
        <dbReference type="ARBA" id="ARBA00022725"/>
    </source>
</evidence>
<feature type="non-terminal residue" evidence="16">
    <location>
        <position position="1"/>
    </location>
</feature>
<dbReference type="InterPro" id="IPR000725">
    <property type="entry name" value="Olfact_rcpt"/>
</dbReference>
<evidence type="ECO:0000256" key="6">
    <source>
        <dbReference type="ARBA" id="ARBA00022989"/>
    </source>
</evidence>
<dbReference type="PANTHER" id="PTHR24242">
    <property type="entry name" value="G-PROTEIN COUPLED RECEPTOR"/>
    <property type="match status" value="1"/>
</dbReference>
<keyword evidence="8 14" id="KW-0472">Membrane</keyword>
<comment type="subcellular location">
    <subcellularLocation>
        <location evidence="1 14">Cell membrane</location>
        <topology evidence="1 14">Multi-pass membrane protein</topology>
    </subcellularLocation>
</comment>
<organism evidence="16 17">
    <name type="scientific">Pelobates cultripes</name>
    <name type="common">Western spadefoot toad</name>
    <dbReference type="NCBI Taxonomy" id="61616"/>
    <lineage>
        <taxon>Eukaryota</taxon>
        <taxon>Metazoa</taxon>
        <taxon>Chordata</taxon>
        <taxon>Craniata</taxon>
        <taxon>Vertebrata</taxon>
        <taxon>Euteleostomi</taxon>
        <taxon>Amphibia</taxon>
        <taxon>Batrachia</taxon>
        <taxon>Anura</taxon>
        <taxon>Pelobatoidea</taxon>
        <taxon>Pelobatidae</taxon>
        <taxon>Pelobates</taxon>
    </lineage>
</organism>
<keyword evidence="11" id="KW-0325">Glycoprotein</keyword>
<evidence type="ECO:0000256" key="8">
    <source>
        <dbReference type="ARBA" id="ARBA00023136"/>
    </source>
</evidence>
<feature type="transmembrane region" description="Helical" evidence="14">
    <location>
        <begin position="234"/>
        <end position="262"/>
    </location>
</feature>
<evidence type="ECO:0000256" key="4">
    <source>
        <dbReference type="ARBA" id="ARBA00022692"/>
    </source>
</evidence>
<dbReference type="PRINTS" id="PR00245">
    <property type="entry name" value="OLFACTORYR"/>
</dbReference>
<feature type="transmembrane region" description="Helical" evidence="14">
    <location>
        <begin position="129"/>
        <end position="154"/>
    </location>
</feature>